<dbReference type="STRING" id="536979.SAMN04488055_0219"/>
<organism evidence="2 3">
    <name type="scientific">Chitinophaga niabensis</name>
    <dbReference type="NCBI Taxonomy" id="536979"/>
    <lineage>
        <taxon>Bacteria</taxon>
        <taxon>Pseudomonadati</taxon>
        <taxon>Bacteroidota</taxon>
        <taxon>Chitinophagia</taxon>
        <taxon>Chitinophagales</taxon>
        <taxon>Chitinophagaceae</taxon>
        <taxon>Chitinophaga</taxon>
    </lineage>
</organism>
<keyword evidence="3" id="KW-1185">Reference proteome</keyword>
<dbReference type="RefSeq" id="WP_074237334.1">
    <property type="nucleotide sequence ID" value="NZ_FSRA01000001.1"/>
</dbReference>
<evidence type="ECO:0000256" key="1">
    <source>
        <dbReference type="SAM" id="Phobius"/>
    </source>
</evidence>
<dbReference type="Proteomes" id="UP000185003">
    <property type="component" value="Unassembled WGS sequence"/>
</dbReference>
<evidence type="ECO:0000313" key="2">
    <source>
        <dbReference type="EMBL" id="SIN65453.1"/>
    </source>
</evidence>
<feature type="transmembrane region" description="Helical" evidence="1">
    <location>
        <begin position="132"/>
        <end position="150"/>
    </location>
</feature>
<dbReference type="AlphaFoldDB" id="A0A1N6D3Z6"/>
<dbReference type="EMBL" id="FSRA01000001">
    <property type="protein sequence ID" value="SIN65453.1"/>
    <property type="molecule type" value="Genomic_DNA"/>
</dbReference>
<evidence type="ECO:0000313" key="3">
    <source>
        <dbReference type="Proteomes" id="UP000185003"/>
    </source>
</evidence>
<name>A0A1N6D3Z6_9BACT</name>
<keyword evidence="1" id="KW-0472">Membrane</keyword>
<gene>
    <name evidence="2" type="ORF">SAMN04488055_0219</name>
</gene>
<accession>A0A1N6D3Z6</accession>
<keyword evidence="1" id="KW-1133">Transmembrane helix</keyword>
<sequence length="202" mass="22853">MDPVRIREAYTRMNDAEILTFLKEEGLKLSGDAFLILREELKKRNMGADQLAAIEHEIILRASINKERAADQLNNDLYADAIAFAFSQKEKGSRDYDIYVGLIEKGINEEYSNIIVNRLDEGAKNLIEDARTGIITGWVISILGVAAILVTIEIKYFSFLGIMLLLSGILTIIASSRKRSRYEKVLENIKLEEQNRKGQTTL</sequence>
<reference evidence="2 3" key="1">
    <citation type="submission" date="2016-11" db="EMBL/GenBank/DDBJ databases">
        <authorList>
            <person name="Jaros S."/>
            <person name="Januszkiewicz K."/>
            <person name="Wedrychowicz H."/>
        </authorList>
    </citation>
    <scope>NUCLEOTIDE SEQUENCE [LARGE SCALE GENOMIC DNA]</scope>
    <source>
        <strain evidence="2 3">DSM 24787</strain>
    </source>
</reference>
<protein>
    <submittedName>
        <fullName evidence="2">Uncharacterized protein</fullName>
    </submittedName>
</protein>
<proteinExistence type="predicted"/>
<feature type="transmembrane region" description="Helical" evidence="1">
    <location>
        <begin position="156"/>
        <end position="174"/>
    </location>
</feature>
<keyword evidence="1" id="KW-0812">Transmembrane</keyword>